<accession>K5X2S8</accession>
<organism evidence="2 3">
    <name type="scientific">Agaricus bisporus var. burnettii (strain JB137-S8 / ATCC MYA-4627 / FGSC 10392)</name>
    <name type="common">White button mushroom</name>
    <dbReference type="NCBI Taxonomy" id="597362"/>
    <lineage>
        <taxon>Eukaryota</taxon>
        <taxon>Fungi</taxon>
        <taxon>Dikarya</taxon>
        <taxon>Basidiomycota</taxon>
        <taxon>Agaricomycotina</taxon>
        <taxon>Agaricomycetes</taxon>
        <taxon>Agaricomycetidae</taxon>
        <taxon>Agaricales</taxon>
        <taxon>Agaricineae</taxon>
        <taxon>Agaricaceae</taxon>
        <taxon>Agaricus</taxon>
    </lineage>
</organism>
<evidence type="ECO:0000256" key="1">
    <source>
        <dbReference type="SAM" id="SignalP"/>
    </source>
</evidence>
<dbReference type="OMA" id="PTFQINA"/>
<dbReference type="Proteomes" id="UP000008493">
    <property type="component" value="Unassembled WGS sequence"/>
</dbReference>
<dbReference type="AlphaFoldDB" id="K5X2S8"/>
<sequence length="619" mass="65523">MLNPRFSSLLLLSLYSTSILASNDWSKPCFNGICSYDLPDTPSGPSGTLKIWGSNTAIADITTAGGWEIIGCDPDKEEQDIKIVCKGIDVDVVRIGDDDDQRANGKIVRLPPECGKQAFGRIANTWTHTDQTLPPSISKRLNLPLHRRTKHHHKIKGLTIDTQFQKTDRSKFGDVKFAIVGANVPGAKASEDLNVNELGERKRNFVYSRVFRHRRGFGDFIDDVGGAISDGVGAVGEVISDGAGAVGGAISDGVDAVGEVISDEISKTFSAPFDISKTFTVFEQNIKCSAPITNTNTSFNPKVGVNGKLKVDVEADVHGNVDISIFASGSLTELKLDKFELSTSLNADLNGAIILSAGVGGSIESGNIKLFEVGIPGLDFPGQSNRIFSIGPTFQINANAKASLNIDTDMRIGVAYHIDNAKFDFPNGGKKSGSFSAGDTPLQISAQPSSSATGTVEAHLIPSLNVGIDAFGGVAKAGVFVNLDASASVSLTVDATGPVVEGKVNRREMMVRGGGAMGAYYFNDKRTPTGGATDDVSFGGCVEVGAGLSVNVGADANFFGLFDPFKKIPLFEKQFSLLKKCFGEQKRRDLSVVGRGLTCNGVNVSGVVELVNEVVQSRV</sequence>
<feature type="chain" id="PRO_5003885992" description="SRCR domain-containing protein" evidence="1">
    <location>
        <begin position="22"/>
        <end position="619"/>
    </location>
</feature>
<dbReference type="eggNOG" id="ENOG502SDII">
    <property type="taxonomic scope" value="Eukaryota"/>
</dbReference>
<proteinExistence type="predicted"/>
<dbReference type="HOGENOM" id="CLU_022145_0_0_1"/>
<keyword evidence="1" id="KW-0732">Signal</keyword>
<reference evidence="3" key="1">
    <citation type="journal article" date="2012" name="Proc. Natl. Acad. Sci. U.S.A.">
        <title>Genome sequence of the button mushroom Agaricus bisporus reveals mechanisms governing adaptation to a humic-rich ecological niche.</title>
        <authorList>
            <person name="Morin E."/>
            <person name="Kohler A."/>
            <person name="Baker A.R."/>
            <person name="Foulongne-Oriol M."/>
            <person name="Lombard V."/>
            <person name="Nagy L.G."/>
            <person name="Ohm R.A."/>
            <person name="Patyshakuliyeva A."/>
            <person name="Brun A."/>
            <person name="Aerts A.L."/>
            <person name="Bailey A.M."/>
            <person name="Billette C."/>
            <person name="Coutinho P.M."/>
            <person name="Deakin G."/>
            <person name="Doddapaneni H."/>
            <person name="Floudas D."/>
            <person name="Grimwood J."/>
            <person name="Hilden K."/>
            <person name="Kuees U."/>
            <person name="LaButti K.M."/>
            <person name="Lapidus A."/>
            <person name="Lindquist E.A."/>
            <person name="Lucas S.M."/>
            <person name="Murat C."/>
            <person name="Riley R.W."/>
            <person name="Salamov A.A."/>
            <person name="Schmutz J."/>
            <person name="Subramanian V."/>
            <person name="Woesten H.A.B."/>
            <person name="Xu J."/>
            <person name="Eastwood D.C."/>
            <person name="Foster G.D."/>
            <person name="Sonnenberg A.S."/>
            <person name="Cullen D."/>
            <person name="de Vries R.P."/>
            <person name="Lundell T."/>
            <person name="Hibbett D.S."/>
            <person name="Henrissat B."/>
            <person name="Burton K.S."/>
            <person name="Kerrigan R.W."/>
            <person name="Challen M.P."/>
            <person name="Grigoriev I.V."/>
            <person name="Martin F."/>
        </authorList>
    </citation>
    <scope>NUCLEOTIDE SEQUENCE [LARGE SCALE GENOMIC DNA]</scope>
    <source>
        <strain evidence="3">JB137-S8 / ATCC MYA-4627 / FGSC 10392</strain>
    </source>
</reference>
<keyword evidence="3" id="KW-1185">Reference proteome</keyword>
<dbReference type="KEGG" id="abp:AGABI1DRAFT76923"/>
<evidence type="ECO:0000313" key="2">
    <source>
        <dbReference type="EMBL" id="EKM77468.1"/>
    </source>
</evidence>
<dbReference type="OrthoDB" id="73875at2759"/>
<dbReference type="RefSeq" id="XP_007331720.1">
    <property type="nucleotide sequence ID" value="XM_007331658.1"/>
</dbReference>
<protein>
    <recommendedName>
        <fullName evidence="4">SRCR domain-containing protein</fullName>
    </recommendedName>
</protein>
<name>K5X2S8_AGABU</name>
<gene>
    <name evidence="2" type="ORF">AGABI1DRAFT_76923</name>
</gene>
<evidence type="ECO:0000313" key="3">
    <source>
        <dbReference type="Proteomes" id="UP000008493"/>
    </source>
</evidence>
<dbReference type="InParanoid" id="K5X2S8"/>
<feature type="signal peptide" evidence="1">
    <location>
        <begin position="1"/>
        <end position="21"/>
    </location>
</feature>
<dbReference type="EMBL" id="JH971395">
    <property type="protein sequence ID" value="EKM77468.1"/>
    <property type="molecule type" value="Genomic_DNA"/>
</dbReference>
<dbReference type="GeneID" id="18831379"/>
<evidence type="ECO:0008006" key="4">
    <source>
        <dbReference type="Google" id="ProtNLM"/>
    </source>
</evidence>